<gene>
    <name evidence="2" type="ORF">TRFO_39733</name>
</gene>
<dbReference type="VEuPathDB" id="TrichDB:TRFO_39733"/>
<dbReference type="SUPFAM" id="SSF48371">
    <property type="entry name" value="ARM repeat"/>
    <property type="match status" value="1"/>
</dbReference>
<dbReference type="GeneID" id="94847511"/>
<sequence length="841" mass="95675">MSKKGSPVAVPIIRPQSNSSKKPLSQKKLSPIDSDSLQNEIEVSPSRQRIASKQTGIPKKDNESKSKNVHAVNKTERNKANISPSRQANNSAQKAVGNKSPSKIPISTRAANAAKQAPPSKTEKEAKNKFSEKNLEKTHLKNIEKNQVKNLKKNIEMKEKDKVLEMKDKVSEMRHLSPSQQKVSVTRQTPKSQKSQLSQKPPSYEISSARQISKSQKSPSAQEVLSARNCSSNTKKDARNRPQIKNDIQKFPPVEKDEYKEYEPINIQTIDHNKITNNDNPVKYEFTIDDKLNDFKKFNQEKEYDDDFDSKFNENMSKLLEEEDNLNKIDPNQFKIDEDFHKLNIDDLDIDKITKMTAPRSPEIQKSLETLNSAEINTSSITSINSKMDKSEKIDEKLPEPQNITEECKNLLNNLSNINDENEDPQQILDEIMDFVQNWDNDVLRMNFEVYHNLTEKLIKFIEENKSNLDHRLFKATAICVRVMPLSEKKLLSSSLTILKKFSSQPEFRSQFVDCHLLEPLLNICFNNYNDYTHDGNKEMGGFVEMAKCAASILSSLSSDQKVKYGLLQHDAYSLICKTISPQTRKSRFTTDYSYFLSDVFDFFIVLSEKISDFSKYAKYSVPTNLLNLLSIYKDDLNIQNKISQVLRIILDFDENVEDLECEDLTPLFMLLNSSNKETVENAIFAISNAIQISDFFVDTIAELKPPLGVQTLCSKLDPRPNKTNAEILKCLAKLTSFKQGVQLALPMFEKVSQFLEADFDMFGGPPTGQTEIFYSLSVMKNFAYIVPDKVAQVVNGKLRFFCSLGAVQVIGDLAKALMKSPKGRKVCEEVRDLPQIASMF</sequence>
<keyword evidence="3" id="KW-1185">Reference proteome</keyword>
<proteinExistence type="predicted"/>
<name>A0A1J4J8Q3_9EUKA</name>
<dbReference type="EMBL" id="MLAK01001351">
    <property type="protein sequence ID" value="OHS94067.1"/>
    <property type="molecule type" value="Genomic_DNA"/>
</dbReference>
<feature type="compositionally biased region" description="Polar residues" evidence="1">
    <location>
        <begin position="177"/>
        <end position="189"/>
    </location>
</feature>
<dbReference type="RefSeq" id="XP_068347204.1">
    <property type="nucleotide sequence ID" value="XM_068512807.1"/>
</dbReference>
<reference evidence="2" key="1">
    <citation type="submission" date="2016-10" db="EMBL/GenBank/DDBJ databases">
        <authorList>
            <person name="Benchimol M."/>
            <person name="Almeida L.G."/>
            <person name="Vasconcelos A.T."/>
            <person name="Perreira-Neves A."/>
            <person name="Rosa I.A."/>
            <person name="Tasca T."/>
            <person name="Bogo M.R."/>
            <person name="de Souza W."/>
        </authorList>
    </citation>
    <scope>NUCLEOTIDE SEQUENCE [LARGE SCALE GENOMIC DNA]</scope>
    <source>
        <strain evidence="2">K</strain>
    </source>
</reference>
<evidence type="ECO:0000313" key="2">
    <source>
        <dbReference type="EMBL" id="OHS94067.1"/>
    </source>
</evidence>
<dbReference type="InterPro" id="IPR011989">
    <property type="entry name" value="ARM-like"/>
</dbReference>
<feature type="compositionally biased region" description="Polar residues" evidence="1">
    <location>
        <begin position="80"/>
        <end position="93"/>
    </location>
</feature>
<dbReference type="Proteomes" id="UP000179807">
    <property type="component" value="Unassembled WGS sequence"/>
</dbReference>
<dbReference type="InterPro" id="IPR016024">
    <property type="entry name" value="ARM-type_fold"/>
</dbReference>
<feature type="compositionally biased region" description="Low complexity" evidence="1">
    <location>
        <begin position="190"/>
        <end position="203"/>
    </location>
</feature>
<protein>
    <submittedName>
        <fullName evidence="2">Uncharacterized protein</fullName>
    </submittedName>
</protein>
<evidence type="ECO:0000313" key="3">
    <source>
        <dbReference type="Proteomes" id="UP000179807"/>
    </source>
</evidence>
<evidence type="ECO:0000256" key="1">
    <source>
        <dbReference type="SAM" id="MobiDB-lite"/>
    </source>
</evidence>
<feature type="compositionally biased region" description="Polar residues" evidence="1">
    <location>
        <begin position="33"/>
        <end position="55"/>
    </location>
</feature>
<feature type="compositionally biased region" description="Low complexity" evidence="1">
    <location>
        <begin position="15"/>
        <end position="31"/>
    </location>
</feature>
<dbReference type="Gene3D" id="1.25.10.10">
    <property type="entry name" value="Leucine-rich Repeat Variant"/>
    <property type="match status" value="2"/>
</dbReference>
<dbReference type="AlphaFoldDB" id="A0A1J4J8Q3"/>
<organism evidence="2 3">
    <name type="scientific">Tritrichomonas foetus</name>
    <dbReference type="NCBI Taxonomy" id="1144522"/>
    <lineage>
        <taxon>Eukaryota</taxon>
        <taxon>Metamonada</taxon>
        <taxon>Parabasalia</taxon>
        <taxon>Tritrichomonadida</taxon>
        <taxon>Tritrichomonadidae</taxon>
        <taxon>Tritrichomonas</taxon>
    </lineage>
</organism>
<feature type="region of interest" description="Disordered" evidence="1">
    <location>
        <begin position="1"/>
        <end position="257"/>
    </location>
</feature>
<feature type="compositionally biased region" description="Polar residues" evidence="1">
    <location>
        <begin position="205"/>
        <end position="233"/>
    </location>
</feature>
<accession>A0A1J4J8Q3</accession>
<comment type="caution">
    <text evidence="2">The sequence shown here is derived from an EMBL/GenBank/DDBJ whole genome shotgun (WGS) entry which is preliminary data.</text>
</comment>
<feature type="compositionally biased region" description="Basic and acidic residues" evidence="1">
    <location>
        <begin position="121"/>
        <end position="175"/>
    </location>
</feature>